<name>A0ABS3GI61_9NEIS</name>
<proteinExistence type="predicted"/>
<gene>
    <name evidence="1" type="ORF">J1C50_04260</name>
</gene>
<evidence type="ECO:0000313" key="1">
    <source>
        <dbReference type="EMBL" id="MBO0414715.1"/>
    </source>
</evidence>
<sequence length="189" mass="20184">MNPWFKPIGLALAVIAVSGLIAGGGYQIGANVYQAKLDRLHADYARERQSQAEAQATMLDKALREQTALNEQAHRLGVELLNTRAELVAAHAALKRRIPDATRSDGSSFTGLGPAGLRLYTDNLGYVDAAKGLPATDAGNAAKTDATAAAETGLLPVDLLAHSADYGAWCQKMEQQLDSLNRLYHAESR</sequence>
<dbReference type="RefSeq" id="WP_114152739.1">
    <property type="nucleotide sequence ID" value="NZ_JAEILV010000003.1"/>
</dbReference>
<evidence type="ECO:0000313" key="2">
    <source>
        <dbReference type="Proteomes" id="UP000664349"/>
    </source>
</evidence>
<protein>
    <recommendedName>
        <fullName evidence="3">Lysis protein</fullName>
    </recommendedName>
</protein>
<reference evidence="1 2" key="1">
    <citation type="submission" date="2021-03" db="EMBL/GenBank/DDBJ databases">
        <title>First Case of infection caused by Chromobacterium haemolyticum derived from water in China.</title>
        <authorList>
            <person name="Chen J."/>
            <person name="Liu C."/>
        </authorList>
    </citation>
    <scope>NUCLEOTIDE SEQUENCE [LARGE SCALE GENOMIC DNA]</scope>
    <source>
        <strain evidence="1 2">WJ-5</strain>
    </source>
</reference>
<dbReference type="Proteomes" id="UP000664349">
    <property type="component" value="Unassembled WGS sequence"/>
</dbReference>
<keyword evidence="2" id="KW-1185">Reference proteome</keyword>
<evidence type="ECO:0008006" key="3">
    <source>
        <dbReference type="Google" id="ProtNLM"/>
    </source>
</evidence>
<dbReference type="EMBL" id="JAFLRD010000003">
    <property type="protein sequence ID" value="MBO0414715.1"/>
    <property type="molecule type" value="Genomic_DNA"/>
</dbReference>
<organism evidence="1 2">
    <name type="scientific">Chromobacterium haemolyticum</name>
    <dbReference type="NCBI Taxonomy" id="394935"/>
    <lineage>
        <taxon>Bacteria</taxon>
        <taxon>Pseudomonadati</taxon>
        <taxon>Pseudomonadota</taxon>
        <taxon>Betaproteobacteria</taxon>
        <taxon>Neisseriales</taxon>
        <taxon>Chromobacteriaceae</taxon>
        <taxon>Chromobacterium</taxon>
    </lineage>
</organism>
<comment type="caution">
    <text evidence="1">The sequence shown here is derived from an EMBL/GenBank/DDBJ whole genome shotgun (WGS) entry which is preliminary data.</text>
</comment>
<accession>A0ABS3GI61</accession>